<sequence>MKLANIVYAATLFLSSSTLEVKASHGYWGIDVCCAAGLMQTTPTGMETACYWGTQAIGEPCLGDTGILGCAHGFCNIDTCAGCTTDTDCSSGSTFCVASVGTCATGANSDVCDTHDQCSNGYCALYGVDVAVDTKRCHDGSNGRSCDANDQCSSGYCNTSSNRCHNGDIGDLCGAGSDCQSSICDSATAPSLCASPPPPPSNPCLSVNCGPGGQCISMSPTDVSCRCENTFQEFLNSNGVPYCDCPKETTFNAEKNRCFAPPTIAPTSSPTKSPTAAPTLVPTSSPIEQTVPCADDADATFSLDRFDKEVGCEWLTKNWKKKSIRIERYCGREKIDSMCPATCGLC</sequence>
<proteinExistence type="predicted"/>
<organism evidence="2 3">
    <name type="scientific">Chaetoceros tenuissimus</name>
    <dbReference type="NCBI Taxonomy" id="426638"/>
    <lineage>
        <taxon>Eukaryota</taxon>
        <taxon>Sar</taxon>
        <taxon>Stramenopiles</taxon>
        <taxon>Ochrophyta</taxon>
        <taxon>Bacillariophyta</taxon>
        <taxon>Coscinodiscophyceae</taxon>
        <taxon>Chaetocerotophycidae</taxon>
        <taxon>Chaetocerotales</taxon>
        <taxon>Chaetocerotaceae</taxon>
        <taxon>Chaetoceros</taxon>
    </lineage>
</organism>
<feature type="chain" id="PRO_5042024750" description="ShKT domain-containing protein" evidence="1">
    <location>
        <begin position="24"/>
        <end position="346"/>
    </location>
</feature>
<dbReference type="EMBL" id="BLLK01000019">
    <property type="protein sequence ID" value="GFH43890.1"/>
    <property type="molecule type" value="Genomic_DNA"/>
</dbReference>
<accession>A0AAD3CFW5</accession>
<keyword evidence="1" id="KW-0732">Signal</keyword>
<evidence type="ECO:0008006" key="4">
    <source>
        <dbReference type="Google" id="ProtNLM"/>
    </source>
</evidence>
<dbReference type="AlphaFoldDB" id="A0AAD3CFW5"/>
<gene>
    <name evidence="2" type="ORF">CTEN210_00363</name>
</gene>
<evidence type="ECO:0000256" key="1">
    <source>
        <dbReference type="SAM" id="SignalP"/>
    </source>
</evidence>
<feature type="signal peptide" evidence="1">
    <location>
        <begin position="1"/>
        <end position="23"/>
    </location>
</feature>
<comment type="caution">
    <text evidence="2">The sequence shown here is derived from an EMBL/GenBank/DDBJ whole genome shotgun (WGS) entry which is preliminary data.</text>
</comment>
<reference evidence="2 3" key="1">
    <citation type="journal article" date="2021" name="Sci. Rep.">
        <title>The genome of the diatom Chaetoceros tenuissimus carries an ancient integrated fragment of an extant virus.</title>
        <authorList>
            <person name="Hongo Y."/>
            <person name="Kimura K."/>
            <person name="Takaki Y."/>
            <person name="Yoshida Y."/>
            <person name="Baba S."/>
            <person name="Kobayashi G."/>
            <person name="Nagasaki K."/>
            <person name="Hano T."/>
            <person name="Tomaru Y."/>
        </authorList>
    </citation>
    <scope>NUCLEOTIDE SEQUENCE [LARGE SCALE GENOMIC DNA]</scope>
    <source>
        <strain evidence="2 3">NIES-3715</strain>
    </source>
</reference>
<name>A0AAD3CFW5_9STRA</name>
<dbReference type="Proteomes" id="UP001054902">
    <property type="component" value="Unassembled WGS sequence"/>
</dbReference>
<evidence type="ECO:0000313" key="3">
    <source>
        <dbReference type="Proteomes" id="UP001054902"/>
    </source>
</evidence>
<protein>
    <recommendedName>
        <fullName evidence="4">ShKT domain-containing protein</fullName>
    </recommendedName>
</protein>
<keyword evidence="3" id="KW-1185">Reference proteome</keyword>
<evidence type="ECO:0000313" key="2">
    <source>
        <dbReference type="EMBL" id="GFH43890.1"/>
    </source>
</evidence>